<gene>
    <name evidence="2" type="ORF">J7I43_15650</name>
</gene>
<evidence type="ECO:0000313" key="2">
    <source>
        <dbReference type="EMBL" id="MBO9153663.1"/>
    </source>
</evidence>
<feature type="domain" description="Glutamine amidotransferase" evidence="1">
    <location>
        <begin position="23"/>
        <end position="209"/>
    </location>
</feature>
<dbReference type="RefSeq" id="WP_209146702.1">
    <property type="nucleotide sequence ID" value="NZ_JAGHKP010000003.1"/>
</dbReference>
<dbReference type="Pfam" id="PF00117">
    <property type="entry name" value="GATase"/>
    <property type="match status" value="1"/>
</dbReference>
<organism evidence="2 3">
    <name type="scientific">Chitinophaga chungangae</name>
    <dbReference type="NCBI Taxonomy" id="2821488"/>
    <lineage>
        <taxon>Bacteria</taxon>
        <taxon>Pseudomonadati</taxon>
        <taxon>Bacteroidota</taxon>
        <taxon>Chitinophagia</taxon>
        <taxon>Chitinophagales</taxon>
        <taxon>Chitinophagaceae</taxon>
        <taxon>Chitinophaga</taxon>
    </lineage>
</organism>
<dbReference type="PROSITE" id="PS51273">
    <property type="entry name" value="GATASE_TYPE_1"/>
    <property type="match status" value="1"/>
</dbReference>
<comment type="caution">
    <text evidence="2">The sequence shown here is derived from an EMBL/GenBank/DDBJ whole genome shotgun (WGS) entry which is preliminary data.</text>
</comment>
<protein>
    <recommendedName>
        <fullName evidence="1">Glutamine amidotransferase domain-containing protein</fullName>
    </recommendedName>
</protein>
<proteinExistence type="predicted"/>
<reference evidence="3" key="1">
    <citation type="submission" date="2021-03" db="EMBL/GenBank/DDBJ databases">
        <title>Assistant Professor.</title>
        <authorList>
            <person name="Huq M.A."/>
        </authorList>
    </citation>
    <scope>NUCLEOTIDE SEQUENCE [LARGE SCALE GENOMIC DNA]</scope>
    <source>
        <strain evidence="3">MAH-28</strain>
    </source>
</reference>
<sequence>MKVAILDLYEGVPNEGMRCIRELLLQFAGAAQVPLQINEFDVRRQRQVPDLGYDVYISTGGPGSPVDSAGNDWEKAYFGWLNSLLEWNLRPGNRKKHVFLICHSFQIVCRYFELGTVCRRRSPAFGVFPVHKTKAGENEPLFNGLPDPYYIVDSRNWQVIQPNEAKLAEMGAEVLAIEKQRPHVPLERATMAIRFSPYIIGTQFHPEADAPGMRKYLQSPAQKKRVVEEHGRGKFNNMLELLTEPDKILLTHDTLLPNFLETALAYQLTQTQSP</sequence>
<keyword evidence="3" id="KW-1185">Reference proteome</keyword>
<evidence type="ECO:0000259" key="1">
    <source>
        <dbReference type="Pfam" id="PF00117"/>
    </source>
</evidence>
<evidence type="ECO:0000313" key="3">
    <source>
        <dbReference type="Proteomes" id="UP000679126"/>
    </source>
</evidence>
<dbReference type="Proteomes" id="UP000679126">
    <property type="component" value="Unassembled WGS sequence"/>
</dbReference>
<dbReference type="EMBL" id="JAGHKP010000003">
    <property type="protein sequence ID" value="MBO9153663.1"/>
    <property type="molecule type" value="Genomic_DNA"/>
</dbReference>
<dbReference type="InterPro" id="IPR029062">
    <property type="entry name" value="Class_I_gatase-like"/>
</dbReference>
<name>A0ABS3YG56_9BACT</name>
<accession>A0ABS3YG56</accession>
<dbReference type="SUPFAM" id="SSF52317">
    <property type="entry name" value="Class I glutamine amidotransferase-like"/>
    <property type="match status" value="1"/>
</dbReference>
<dbReference type="InterPro" id="IPR017926">
    <property type="entry name" value="GATASE"/>
</dbReference>
<dbReference type="Gene3D" id="3.40.50.880">
    <property type="match status" value="1"/>
</dbReference>